<dbReference type="PANTHER" id="PTHR16631:SF17">
    <property type="entry name" value="GLUCAN ENDO-1,3-BETA-GLUCOSIDASE BTGC"/>
    <property type="match status" value="1"/>
</dbReference>
<dbReference type="PANTHER" id="PTHR16631">
    <property type="entry name" value="GLUCAN 1,3-BETA-GLUCOSIDASE"/>
    <property type="match status" value="1"/>
</dbReference>
<dbReference type="GO" id="GO:0005886">
    <property type="term" value="C:plasma membrane"/>
    <property type="evidence" value="ECO:0007669"/>
    <property type="project" value="UniProtKB-SubCell"/>
</dbReference>
<comment type="function">
    <text evidence="16">Glucanases play a role in cell expansion during growth, in cell-cell fusion during mating, and in spore release during sporulation. This enzyme may be involved in beta-glucan degradation. Active on laminarin and lichenan.</text>
</comment>
<keyword evidence="11 21" id="KW-0472">Membrane</keyword>
<evidence type="ECO:0000256" key="13">
    <source>
        <dbReference type="ARBA" id="ARBA00023277"/>
    </source>
</evidence>
<dbReference type="Proteomes" id="UP000292957">
    <property type="component" value="Unassembled WGS sequence"/>
</dbReference>
<comment type="subcellular location">
    <subcellularLocation>
        <location evidence="3">Cell membrane</location>
        <topology evidence="3">Single-pass type II membrane protein</topology>
    </subcellularLocation>
    <subcellularLocation>
        <location evidence="2">Secreted</location>
        <location evidence="2">Cell wall</location>
    </subcellularLocation>
</comment>
<dbReference type="Gene3D" id="3.20.20.80">
    <property type="entry name" value="Glycosidases"/>
    <property type="match status" value="2"/>
</dbReference>
<keyword evidence="21" id="KW-0812">Transmembrane</keyword>
<keyword evidence="7" id="KW-0134">Cell wall</keyword>
<comment type="catalytic activity">
    <reaction evidence="1">
        <text>Hydrolysis of (1-&gt;3)-beta-D-glucosidic linkages in (1-&gt;3)-beta-D-glucans.</text>
        <dbReference type="EC" id="3.2.1.39"/>
    </reaction>
</comment>
<evidence type="ECO:0000256" key="19">
    <source>
        <dbReference type="RuleBase" id="RU004335"/>
    </source>
</evidence>
<keyword evidence="12" id="KW-0325">Glycoprotein</keyword>
<sequence>MPLNNPAYSYSAQQGYSNVDAPYSNHAFSSSTWLEKEQARNRRSKWLLIGGLVGLIALIAIGVGVGVSVAKSHSSSSSSKKSSGSSTSVVNQTDPNDPSTFQLDSRLKKSFYGIAYTPEGSQLPDCGNSLEDVITDIQLLSQLTDQIRLYGADCNQTALVLEAIKQTKVNMTVWLGNYPVPTDPAPYERQRDAIIDALKTYGTDHVSGITVGNEFILNYLNANGATDPNSAVGNAGAQLLIANISDTRSAVQALGLSKTLPIGTADAGSFFNSEVLAAVDYGMSNIHAWFANVSIDQAAGWVDEFFQENNVALAQTLANNPKMYIAETGWPTASKDVGNESNGPSVASEPNLQQTFLDTFVCQANNNGTGYFFFEYFDETWKDQEFGGVEGHWGLFYSNRTLKDITIPSC</sequence>
<evidence type="ECO:0000256" key="11">
    <source>
        <dbReference type="ARBA" id="ARBA00023136"/>
    </source>
</evidence>
<organism evidence="22">
    <name type="scientific">Dichomitus squalens</name>
    <dbReference type="NCBI Taxonomy" id="114155"/>
    <lineage>
        <taxon>Eukaryota</taxon>
        <taxon>Fungi</taxon>
        <taxon>Dikarya</taxon>
        <taxon>Basidiomycota</taxon>
        <taxon>Agaricomycotina</taxon>
        <taxon>Agaricomycetes</taxon>
        <taxon>Polyporales</taxon>
        <taxon>Polyporaceae</taxon>
        <taxon>Dichomitus</taxon>
    </lineage>
</organism>
<evidence type="ECO:0000256" key="8">
    <source>
        <dbReference type="ARBA" id="ARBA00022525"/>
    </source>
</evidence>
<gene>
    <name evidence="22" type="ORF">BD311DRAFT_652159</name>
</gene>
<keyword evidence="9" id="KW-0732">Signal</keyword>
<dbReference type="EMBL" id="ML143391">
    <property type="protein sequence ID" value="TBU33449.1"/>
    <property type="molecule type" value="Genomic_DNA"/>
</dbReference>
<evidence type="ECO:0000256" key="18">
    <source>
        <dbReference type="ARBA" id="ARBA00043078"/>
    </source>
</evidence>
<evidence type="ECO:0000256" key="3">
    <source>
        <dbReference type="ARBA" id="ARBA00004401"/>
    </source>
</evidence>
<dbReference type="OrthoDB" id="68336at2759"/>
<evidence type="ECO:0000313" key="22">
    <source>
        <dbReference type="EMBL" id="TBU33449.1"/>
    </source>
</evidence>
<evidence type="ECO:0000256" key="1">
    <source>
        <dbReference type="ARBA" id="ARBA00000382"/>
    </source>
</evidence>
<evidence type="ECO:0000256" key="7">
    <source>
        <dbReference type="ARBA" id="ARBA00022512"/>
    </source>
</evidence>
<keyword evidence="8" id="KW-0964">Secreted</keyword>
<dbReference type="GO" id="GO:0009986">
    <property type="term" value="C:cell surface"/>
    <property type="evidence" value="ECO:0007669"/>
    <property type="project" value="TreeGrafter"/>
</dbReference>
<evidence type="ECO:0000256" key="14">
    <source>
        <dbReference type="ARBA" id="ARBA00023316"/>
    </source>
</evidence>
<dbReference type="Pfam" id="PF00332">
    <property type="entry name" value="Glyco_hydro_17"/>
    <property type="match status" value="1"/>
</dbReference>
<dbReference type="GO" id="GO:0009277">
    <property type="term" value="C:fungal-type cell wall"/>
    <property type="evidence" value="ECO:0007669"/>
    <property type="project" value="TreeGrafter"/>
</dbReference>
<evidence type="ECO:0000256" key="16">
    <source>
        <dbReference type="ARBA" id="ARBA00037649"/>
    </source>
</evidence>
<comment type="similarity">
    <text evidence="4 19">Belongs to the glycosyl hydrolase 17 family.</text>
</comment>
<dbReference type="GO" id="GO:0071555">
    <property type="term" value="P:cell wall organization"/>
    <property type="evidence" value="ECO:0007669"/>
    <property type="project" value="UniProtKB-KW"/>
</dbReference>
<name>A0A4Q9MZ91_9APHY</name>
<evidence type="ECO:0000256" key="17">
    <source>
        <dbReference type="ARBA" id="ARBA00042373"/>
    </source>
</evidence>
<accession>A0A4Q9MZ91</accession>
<keyword evidence="10 22" id="KW-0378">Hydrolase</keyword>
<feature type="compositionally biased region" description="Polar residues" evidence="20">
    <location>
        <begin position="91"/>
        <end position="101"/>
    </location>
</feature>
<evidence type="ECO:0000256" key="10">
    <source>
        <dbReference type="ARBA" id="ARBA00022801"/>
    </source>
</evidence>
<dbReference type="AlphaFoldDB" id="A0A4Q9MZ91"/>
<keyword evidence="21" id="KW-1133">Transmembrane helix</keyword>
<evidence type="ECO:0000256" key="12">
    <source>
        <dbReference type="ARBA" id="ARBA00023180"/>
    </source>
</evidence>
<dbReference type="SUPFAM" id="SSF51445">
    <property type="entry name" value="(Trans)glycosidases"/>
    <property type="match status" value="1"/>
</dbReference>
<dbReference type="InterPro" id="IPR050732">
    <property type="entry name" value="Beta-glucan_modifiers"/>
</dbReference>
<keyword evidence="6" id="KW-1003">Cell membrane</keyword>
<dbReference type="GO" id="GO:0005576">
    <property type="term" value="C:extracellular region"/>
    <property type="evidence" value="ECO:0007669"/>
    <property type="project" value="TreeGrafter"/>
</dbReference>
<proteinExistence type="inferred from homology"/>
<evidence type="ECO:0000256" key="2">
    <source>
        <dbReference type="ARBA" id="ARBA00004191"/>
    </source>
</evidence>
<keyword evidence="15" id="KW-0624">Polysaccharide degradation</keyword>
<evidence type="ECO:0000256" key="6">
    <source>
        <dbReference type="ARBA" id="ARBA00022475"/>
    </source>
</evidence>
<evidence type="ECO:0000256" key="21">
    <source>
        <dbReference type="SAM" id="Phobius"/>
    </source>
</evidence>
<feature type="transmembrane region" description="Helical" evidence="21">
    <location>
        <begin position="46"/>
        <end position="70"/>
    </location>
</feature>
<evidence type="ECO:0000256" key="5">
    <source>
        <dbReference type="ARBA" id="ARBA00012780"/>
    </source>
</evidence>
<protein>
    <recommendedName>
        <fullName evidence="5">glucan endo-1,3-beta-D-glucosidase</fullName>
        <ecNumber evidence="5">3.2.1.39</ecNumber>
    </recommendedName>
    <alternativeName>
        <fullName evidence="18">Endo-1,3-beta-glucanase btgC</fullName>
    </alternativeName>
    <alternativeName>
        <fullName evidence="17">Laminarinase btgC</fullName>
    </alternativeName>
</protein>
<dbReference type="InterPro" id="IPR017853">
    <property type="entry name" value="GH"/>
</dbReference>
<evidence type="ECO:0000256" key="4">
    <source>
        <dbReference type="ARBA" id="ARBA00008773"/>
    </source>
</evidence>
<feature type="region of interest" description="Disordered" evidence="20">
    <location>
        <begin position="73"/>
        <end position="101"/>
    </location>
</feature>
<dbReference type="InterPro" id="IPR000490">
    <property type="entry name" value="Glyco_hydro_17"/>
</dbReference>
<reference evidence="22" key="1">
    <citation type="submission" date="2019-01" db="EMBL/GenBank/DDBJ databases">
        <title>Draft genome sequences of three monokaryotic isolates of the white-rot basidiomycete fungus Dichomitus squalens.</title>
        <authorList>
            <consortium name="DOE Joint Genome Institute"/>
            <person name="Lopez S.C."/>
            <person name="Andreopoulos B."/>
            <person name="Pangilinan J."/>
            <person name="Lipzen A."/>
            <person name="Riley R."/>
            <person name="Ahrendt S."/>
            <person name="Ng V."/>
            <person name="Barry K."/>
            <person name="Daum C."/>
            <person name="Grigoriev I.V."/>
            <person name="Hilden K.S."/>
            <person name="Makela M.R."/>
            <person name="de Vries R.P."/>
        </authorList>
    </citation>
    <scope>NUCLEOTIDE SEQUENCE [LARGE SCALE GENOMIC DNA]</scope>
    <source>
        <strain evidence="22">OM18370.1</strain>
    </source>
</reference>
<dbReference type="GO" id="GO:0000272">
    <property type="term" value="P:polysaccharide catabolic process"/>
    <property type="evidence" value="ECO:0007669"/>
    <property type="project" value="UniProtKB-KW"/>
</dbReference>
<evidence type="ECO:0000256" key="20">
    <source>
        <dbReference type="SAM" id="MobiDB-lite"/>
    </source>
</evidence>
<keyword evidence="14" id="KW-0961">Cell wall biogenesis/degradation</keyword>
<dbReference type="GO" id="GO:0042973">
    <property type="term" value="F:glucan endo-1,3-beta-D-glucosidase activity"/>
    <property type="evidence" value="ECO:0007669"/>
    <property type="project" value="UniProtKB-EC"/>
</dbReference>
<feature type="compositionally biased region" description="Low complexity" evidence="20">
    <location>
        <begin position="73"/>
        <end position="90"/>
    </location>
</feature>
<evidence type="ECO:0000256" key="9">
    <source>
        <dbReference type="ARBA" id="ARBA00022729"/>
    </source>
</evidence>
<dbReference type="EC" id="3.2.1.39" evidence="5"/>
<evidence type="ECO:0000256" key="15">
    <source>
        <dbReference type="ARBA" id="ARBA00023326"/>
    </source>
</evidence>
<keyword evidence="13" id="KW-0119">Carbohydrate metabolism</keyword>